<evidence type="ECO:0000256" key="1">
    <source>
        <dbReference type="ARBA" id="ARBA00001974"/>
    </source>
</evidence>
<comment type="cofactor">
    <cofactor evidence="1">
        <name>FAD</name>
        <dbReference type="ChEBI" id="CHEBI:57692"/>
    </cofactor>
</comment>
<protein>
    <recommendedName>
        <fullName evidence="10">Amine oxidase domain-containing protein</fullName>
    </recommendedName>
</protein>
<keyword evidence="2" id="KW-0285">Flavoprotein</keyword>
<comment type="caution">
    <text evidence="11">The sequence shown here is derived from an EMBL/GenBank/DDBJ whole genome shotgun (WGS) entry which is preliminary data.</text>
</comment>
<dbReference type="PANTHER" id="PTHR46091">
    <property type="entry name" value="BLR7054 PROTEIN"/>
    <property type="match status" value="1"/>
</dbReference>
<evidence type="ECO:0000256" key="6">
    <source>
        <dbReference type="ARBA" id="ARBA00023002"/>
    </source>
</evidence>
<dbReference type="SUPFAM" id="SSF51905">
    <property type="entry name" value="FAD/NAD(P)-binding domain"/>
    <property type="match status" value="1"/>
</dbReference>
<feature type="domain" description="Amine oxidase" evidence="10">
    <location>
        <begin position="228"/>
        <end position="703"/>
    </location>
</feature>
<dbReference type="PRINTS" id="PR00757">
    <property type="entry name" value="AMINEOXDASEF"/>
</dbReference>
<feature type="transmembrane region" description="Helical" evidence="9">
    <location>
        <begin position="81"/>
        <end position="101"/>
    </location>
</feature>
<evidence type="ECO:0000256" key="5">
    <source>
        <dbReference type="ARBA" id="ARBA00022857"/>
    </source>
</evidence>
<keyword evidence="5" id="KW-0521">NADP</keyword>
<feature type="transmembrane region" description="Helical" evidence="9">
    <location>
        <begin position="160"/>
        <end position="186"/>
    </location>
</feature>
<dbReference type="STRING" id="1797197.A2Y75_07530"/>
<keyword evidence="6" id="KW-0560">Oxidoreductase</keyword>
<proteinExistence type="predicted"/>
<evidence type="ECO:0000256" key="2">
    <source>
        <dbReference type="ARBA" id="ARBA00022630"/>
    </source>
</evidence>
<dbReference type="PANTHER" id="PTHR46091:SF3">
    <property type="entry name" value="AMINE OXIDASE DOMAIN-CONTAINING PROTEIN"/>
    <property type="match status" value="1"/>
</dbReference>
<evidence type="ECO:0000256" key="7">
    <source>
        <dbReference type="ARBA" id="ARBA00023027"/>
    </source>
</evidence>
<dbReference type="InterPro" id="IPR052206">
    <property type="entry name" value="Retinol_saturase"/>
</dbReference>
<evidence type="ECO:0000256" key="9">
    <source>
        <dbReference type="SAM" id="Phobius"/>
    </source>
</evidence>
<keyword evidence="7" id="KW-0520">NAD</keyword>
<sequence length="750" mass="81499">MRRRGLLLFMLAFLPWLALATLAYFDMVLWGALSGLAIVGGMFLLMPAGRKWGILQPFSLLFFIVACIAAIGLRGDLDTRISNLLAGGFACLVIMGGYGLLEGITFPSNYITIGLPESMAESPILAQTLLLLTLAWDAIFALGLAVNVVSMLALHGTTSISISAISSAGLIVFGMVMTPLLVLIATRRMETGLVEKGPVSIKWNPQILTPGRPLLKNEYDAIVIGSGIGGLAAASLLSTSGMKVFMAEKGRIPGGYCSTYDWHGYPLNAGPTIMTGGEGSIMASLLKRIGLNDEITMRKLDWGVADGKVALRLGQGSESDIEKLGGKFPESREGLRRLFQDLRRFRGEIMDRSDFLAPPLPLNLEEYREDFLRHPISSRWQNAGFQAMLDDYLPNGGLKNLLANLSGLMGGSPHSFPAYEGAMVLSSLFLDGIVYPAGHLSNFSRKMAELVKQSGGDFVTSCGAEEVLFKGQGARTLPIGVRLSDGSQVRSNVVILNVDPRRALTGLIAPSLLGINFVKSMEKFTPSCSALVLHLLFEDDLRLPDRVFLFPPKPRRVRTGDSYVQIDSITLTKEKRDEGRKGCVLLARINVPHSCYHIFENEVTGKDLGAELSAVVKEEIGNVFPSTKKAVREFVTLPTQFAKLTSNNQGSAFGFAPLIGQWYYKRFGPRLPIPNTYLVGAWSRYGGGVEGAALSGIVAARELCGERAYSSPPITAEISPEEENGEEPAVRRGIFQRRKLRKAALKDDED</sequence>
<name>A0A1F2WKB1_9ACTN</name>
<feature type="transmembrane region" description="Helical" evidence="9">
    <location>
        <begin position="58"/>
        <end position="75"/>
    </location>
</feature>
<keyword evidence="3" id="KW-0732">Signal</keyword>
<dbReference type="Gene3D" id="3.50.50.60">
    <property type="entry name" value="FAD/NAD(P)-binding domain"/>
    <property type="match status" value="2"/>
</dbReference>
<accession>A0A1F2WKB1</accession>
<dbReference type="InterPro" id="IPR036188">
    <property type="entry name" value="FAD/NAD-bd_sf"/>
</dbReference>
<keyword evidence="9" id="KW-1133">Transmembrane helix</keyword>
<dbReference type="GO" id="GO:0016491">
    <property type="term" value="F:oxidoreductase activity"/>
    <property type="evidence" value="ECO:0007669"/>
    <property type="project" value="UniProtKB-KW"/>
</dbReference>
<keyword evidence="9" id="KW-0472">Membrane</keyword>
<evidence type="ECO:0000256" key="4">
    <source>
        <dbReference type="ARBA" id="ARBA00022827"/>
    </source>
</evidence>
<dbReference type="Pfam" id="PF01593">
    <property type="entry name" value="Amino_oxidase"/>
    <property type="match status" value="1"/>
</dbReference>
<dbReference type="Proteomes" id="UP000177876">
    <property type="component" value="Unassembled WGS sequence"/>
</dbReference>
<keyword evidence="9" id="KW-0812">Transmembrane</keyword>
<evidence type="ECO:0000259" key="10">
    <source>
        <dbReference type="Pfam" id="PF01593"/>
    </source>
</evidence>
<feature type="region of interest" description="Disordered" evidence="8">
    <location>
        <begin position="712"/>
        <end position="732"/>
    </location>
</feature>
<feature type="transmembrane region" description="Helical" evidence="9">
    <location>
        <begin position="30"/>
        <end position="46"/>
    </location>
</feature>
<dbReference type="AlphaFoldDB" id="A0A1F2WKB1"/>
<dbReference type="InterPro" id="IPR001613">
    <property type="entry name" value="Flavin_amine_oxidase"/>
</dbReference>
<feature type="transmembrane region" description="Helical" evidence="9">
    <location>
        <begin position="129"/>
        <end position="154"/>
    </location>
</feature>
<gene>
    <name evidence="11" type="ORF">A2Y75_07530</name>
</gene>
<evidence type="ECO:0000313" key="12">
    <source>
        <dbReference type="Proteomes" id="UP000177876"/>
    </source>
</evidence>
<organism evidence="11 12">
    <name type="scientific">Candidatus Solincola sediminis</name>
    <dbReference type="NCBI Taxonomy" id="1797199"/>
    <lineage>
        <taxon>Bacteria</taxon>
        <taxon>Bacillati</taxon>
        <taxon>Actinomycetota</taxon>
        <taxon>Candidatus Geothermincolia</taxon>
        <taxon>Candidatus Geothermincolales</taxon>
        <taxon>Candidatus Geothermincolaceae</taxon>
        <taxon>Candidatus Solincola</taxon>
    </lineage>
</organism>
<evidence type="ECO:0000313" key="11">
    <source>
        <dbReference type="EMBL" id="OFW57273.1"/>
    </source>
</evidence>
<keyword evidence="4" id="KW-0274">FAD</keyword>
<dbReference type="EMBL" id="MELK01000035">
    <property type="protein sequence ID" value="OFW57273.1"/>
    <property type="molecule type" value="Genomic_DNA"/>
</dbReference>
<evidence type="ECO:0000256" key="8">
    <source>
        <dbReference type="SAM" id="MobiDB-lite"/>
    </source>
</evidence>
<reference evidence="11 12" key="1">
    <citation type="journal article" date="2016" name="Nat. Commun.">
        <title>Thousands of microbial genomes shed light on interconnected biogeochemical processes in an aquifer system.</title>
        <authorList>
            <person name="Anantharaman K."/>
            <person name="Brown C.T."/>
            <person name="Hug L.A."/>
            <person name="Sharon I."/>
            <person name="Castelle C.J."/>
            <person name="Probst A.J."/>
            <person name="Thomas B.C."/>
            <person name="Singh A."/>
            <person name="Wilkins M.J."/>
            <person name="Karaoz U."/>
            <person name="Brodie E.L."/>
            <person name="Williams K.H."/>
            <person name="Hubbard S.S."/>
            <person name="Banfield J.F."/>
        </authorList>
    </citation>
    <scope>NUCLEOTIDE SEQUENCE [LARGE SCALE GENOMIC DNA]</scope>
</reference>
<evidence type="ECO:0000256" key="3">
    <source>
        <dbReference type="ARBA" id="ARBA00022729"/>
    </source>
</evidence>
<dbReference type="InterPro" id="IPR002937">
    <property type="entry name" value="Amino_oxidase"/>
</dbReference>